<dbReference type="InterPro" id="IPR017896">
    <property type="entry name" value="4Fe4S_Fe-S-bd"/>
</dbReference>
<evidence type="ECO:0000313" key="6">
    <source>
        <dbReference type="EMBL" id="ADH85583.1"/>
    </source>
</evidence>
<feature type="transmembrane region" description="Helical" evidence="4">
    <location>
        <begin position="152"/>
        <end position="175"/>
    </location>
</feature>
<organism evidence="6 7">
    <name type="scientific">Desulfurivibrio alkaliphilus (strain DSM 19089 / UNIQEM U267 / AHT2)</name>
    <dbReference type="NCBI Taxonomy" id="589865"/>
    <lineage>
        <taxon>Bacteria</taxon>
        <taxon>Pseudomonadati</taxon>
        <taxon>Thermodesulfobacteriota</taxon>
        <taxon>Desulfobulbia</taxon>
        <taxon>Desulfobulbales</taxon>
        <taxon>Desulfobulbaceae</taxon>
        <taxon>Desulfurivibrio</taxon>
    </lineage>
</organism>
<dbReference type="Proteomes" id="UP000001508">
    <property type="component" value="Chromosome"/>
</dbReference>
<dbReference type="SUPFAM" id="SSF54862">
    <property type="entry name" value="4Fe-4S ferredoxins"/>
    <property type="match status" value="1"/>
</dbReference>
<evidence type="ECO:0000313" key="7">
    <source>
        <dbReference type="Proteomes" id="UP000001508"/>
    </source>
</evidence>
<feature type="domain" description="4Fe-4S ferredoxin-type" evidence="5">
    <location>
        <begin position="72"/>
        <end position="105"/>
    </location>
</feature>
<dbReference type="HOGENOM" id="CLU_017386_1_0_7"/>
<accession>D6Z208</accession>
<dbReference type="STRING" id="589865.DaAHT2_0879"/>
<dbReference type="OrthoDB" id="9784262at2"/>
<feature type="transmembrane region" description="Helical" evidence="4">
    <location>
        <begin position="429"/>
        <end position="450"/>
    </location>
</feature>
<name>D6Z208_DESAT</name>
<keyword evidence="4" id="KW-1133">Transmembrane helix</keyword>
<dbReference type="PANTHER" id="PTHR30224">
    <property type="entry name" value="ELECTRON TRANSPORT PROTEIN"/>
    <property type="match status" value="1"/>
</dbReference>
<dbReference type="RefSeq" id="WP_013163113.1">
    <property type="nucleotide sequence ID" value="NC_014216.1"/>
</dbReference>
<evidence type="ECO:0000256" key="3">
    <source>
        <dbReference type="ARBA" id="ARBA00023136"/>
    </source>
</evidence>
<keyword evidence="2" id="KW-1003">Cell membrane</keyword>
<dbReference type="eggNOG" id="COG0348">
    <property type="taxonomic scope" value="Bacteria"/>
</dbReference>
<feature type="transmembrane region" description="Helical" evidence="4">
    <location>
        <begin position="395"/>
        <end position="417"/>
    </location>
</feature>
<comment type="subcellular location">
    <subcellularLocation>
        <location evidence="1">Cell membrane</location>
    </subcellularLocation>
</comment>
<dbReference type="EMBL" id="CP001940">
    <property type="protein sequence ID" value="ADH85583.1"/>
    <property type="molecule type" value="Genomic_DNA"/>
</dbReference>
<feature type="domain" description="4Fe-4S ferredoxin-type" evidence="5">
    <location>
        <begin position="152"/>
        <end position="185"/>
    </location>
</feature>
<protein>
    <submittedName>
        <fullName evidence="6">Polyferredoxin-like protein</fullName>
    </submittedName>
</protein>
<proteinExistence type="predicted"/>
<keyword evidence="3 4" id="KW-0472">Membrane</keyword>
<dbReference type="GO" id="GO:0005886">
    <property type="term" value="C:plasma membrane"/>
    <property type="evidence" value="ECO:0007669"/>
    <property type="project" value="UniProtKB-SubCell"/>
</dbReference>
<dbReference type="InterPro" id="IPR052378">
    <property type="entry name" value="NosR_regulator"/>
</dbReference>
<feature type="transmembrane region" description="Helical" evidence="4">
    <location>
        <begin position="40"/>
        <end position="59"/>
    </location>
</feature>
<sequence length="452" mass="50787">MNWWTRALKSLISADERDRLDLFRMFPSIRRFLAARHHYAYMRIASDLLFIFILLLGLFGPREPENNIAVFLSWGVIWPAIVLSWFFVGRMWCGICPFPGLGVFLQNKGWTLNLPVPRFLQKYGVYSSVFLLALIIWTEIVGGLDRSPLGTAYFLLAIVFGASLLSVLFSGQAWCRHLCPLGRISGAAATLAITEFRPDHDKCRGCTTFACKRGAPGKRGCPVYLGAFNVQNNLHCLVCGHCLPACDRDSPQFLLRNPYSELIRNKGRYITCTYIVPFLIGSQLARFFRETPNYTQLQAAFGLSDAVLFSLLLVLGFAVVLGIIHYGSRLFGITEDPMFGKFSPMVPILIPMSFTGELVYRMHYFTAGVGDFIPTAGRQFGLALLERLHFTVPDFPVQMLAAVFMLNGTIAGCYILWQFCLRDFAGLVAFRNFIGINLLIIALLVAYLVVIF</sequence>
<evidence type="ECO:0000256" key="2">
    <source>
        <dbReference type="ARBA" id="ARBA00022475"/>
    </source>
</evidence>
<dbReference type="PANTHER" id="PTHR30224:SF4">
    <property type="entry name" value="ELECTRON TRANSPORT PROTEIN YCCM-RELATED"/>
    <property type="match status" value="1"/>
</dbReference>
<dbReference type="Pfam" id="PF12801">
    <property type="entry name" value="Fer4_5"/>
    <property type="match status" value="2"/>
</dbReference>
<feature type="transmembrane region" description="Helical" evidence="4">
    <location>
        <begin position="308"/>
        <end position="327"/>
    </location>
</feature>
<keyword evidence="4" id="KW-0812">Transmembrane</keyword>
<gene>
    <name evidence="6" type="ordered locus">DaAHT2_0879</name>
</gene>
<dbReference type="KEGG" id="dak:DaAHT2_0879"/>
<reference evidence="7" key="1">
    <citation type="submission" date="2010-02" db="EMBL/GenBank/DDBJ databases">
        <title>Complete sequence of Desulfurivibrio alkaliphilus AHT2.</title>
        <authorList>
            <consortium name="US DOE Joint Genome Institute"/>
            <person name="Pitluck S."/>
            <person name="Chertkov O."/>
            <person name="Detter J.C."/>
            <person name="Han C."/>
            <person name="Tapia R."/>
            <person name="Larimer F."/>
            <person name="Land M."/>
            <person name="Hauser L."/>
            <person name="Kyrpides N."/>
            <person name="Mikhailova N."/>
            <person name="Sorokin D.Y."/>
            <person name="Muyzer G."/>
            <person name="Woyke T."/>
        </authorList>
    </citation>
    <scope>NUCLEOTIDE SEQUENCE [LARGE SCALE GENOMIC DNA]</scope>
    <source>
        <strain evidence="7">DSM 19089 / UNIQEM U267 / AHT2</strain>
    </source>
</reference>
<evidence type="ECO:0000259" key="5">
    <source>
        <dbReference type="Pfam" id="PF12801"/>
    </source>
</evidence>
<keyword evidence="7" id="KW-1185">Reference proteome</keyword>
<dbReference type="AlphaFoldDB" id="D6Z208"/>
<feature type="transmembrane region" description="Helical" evidence="4">
    <location>
        <begin position="123"/>
        <end position="140"/>
    </location>
</feature>
<feature type="transmembrane region" description="Helical" evidence="4">
    <location>
        <begin position="71"/>
        <end position="88"/>
    </location>
</feature>
<evidence type="ECO:0000256" key="1">
    <source>
        <dbReference type="ARBA" id="ARBA00004236"/>
    </source>
</evidence>
<evidence type="ECO:0000256" key="4">
    <source>
        <dbReference type="SAM" id="Phobius"/>
    </source>
</evidence>
<dbReference type="InParanoid" id="D6Z208"/>